<feature type="compositionally biased region" description="Low complexity" evidence="5">
    <location>
        <begin position="7"/>
        <end position="29"/>
    </location>
</feature>
<feature type="domain" description="RING-type" evidence="7">
    <location>
        <begin position="136"/>
        <end position="178"/>
    </location>
</feature>
<evidence type="ECO:0000256" key="2">
    <source>
        <dbReference type="ARBA" id="ARBA00022771"/>
    </source>
</evidence>
<dbReference type="PANTHER" id="PTHR14155:SF627">
    <property type="entry name" value="OS06G0192800 PROTEIN"/>
    <property type="match status" value="1"/>
</dbReference>
<evidence type="ECO:0000256" key="1">
    <source>
        <dbReference type="ARBA" id="ARBA00022723"/>
    </source>
</evidence>
<proteinExistence type="predicted"/>
<organism evidence="8 9">
    <name type="scientific">Coemansia javaensis</name>
    <dbReference type="NCBI Taxonomy" id="2761396"/>
    <lineage>
        <taxon>Eukaryota</taxon>
        <taxon>Fungi</taxon>
        <taxon>Fungi incertae sedis</taxon>
        <taxon>Zoopagomycota</taxon>
        <taxon>Kickxellomycotina</taxon>
        <taxon>Kickxellomycetes</taxon>
        <taxon>Kickxellales</taxon>
        <taxon>Kickxellaceae</taxon>
        <taxon>Coemansia</taxon>
    </lineage>
</organism>
<evidence type="ECO:0000256" key="4">
    <source>
        <dbReference type="PROSITE-ProRule" id="PRU00175"/>
    </source>
</evidence>
<reference evidence="8" key="1">
    <citation type="submission" date="2022-07" db="EMBL/GenBank/DDBJ databases">
        <title>Phylogenomic reconstructions and comparative analyses of Kickxellomycotina fungi.</title>
        <authorList>
            <person name="Reynolds N.K."/>
            <person name="Stajich J.E."/>
            <person name="Barry K."/>
            <person name="Grigoriev I.V."/>
            <person name="Crous P."/>
            <person name="Smith M.E."/>
        </authorList>
    </citation>
    <scope>NUCLEOTIDE SEQUENCE</scope>
    <source>
        <strain evidence="8">NBRC 105414</strain>
    </source>
</reference>
<evidence type="ECO:0000256" key="6">
    <source>
        <dbReference type="SAM" id="Phobius"/>
    </source>
</evidence>
<feature type="transmembrane region" description="Helical" evidence="6">
    <location>
        <begin position="37"/>
        <end position="59"/>
    </location>
</feature>
<evidence type="ECO:0000313" key="9">
    <source>
        <dbReference type="Proteomes" id="UP001140217"/>
    </source>
</evidence>
<feature type="region of interest" description="Disordered" evidence="5">
    <location>
        <begin position="1"/>
        <end position="30"/>
    </location>
</feature>
<comment type="caution">
    <text evidence="8">The sequence shown here is derived from an EMBL/GenBank/DDBJ whole genome shotgun (WGS) entry which is preliminary data.</text>
</comment>
<keyword evidence="3" id="KW-0862">Zinc</keyword>
<keyword evidence="2 4" id="KW-0863">Zinc-finger</keyword>
<dbReference type="InterPro" id="IPR001841">
    <property type="entry name" value="Znf_RING"/>
</dbReference>
<keyword evidence="8" id="KW-0012">Acyltransferase</keyword>
<dbReference type="EMBL" id="JANBUL010000006">
    <property type="protein sequence ID" value="KAJ2785874.1"/>
    <property type="molecule type" value="Genomic_DNA"/>
</dbReference>
<dbReference type="SMART" id="SM00184">
    <property type="entry name" value="RING"/>
    <property type="match status" value="1"/>
</dbReference>
<dbReference type="SUPFAM" id="SSF57850">
    <property type="entry name" value="RING/U-box"/>
    <property type="match status" value="1"/>
</dbReference>
<evidence type="ECO:0000256" key="3">
    <source>
        <dbReference type="ARBA" id="ARBA00022833"/>
    </source>
</evidence>
<dbReference type="InterPro" id="IPR013083">
    <property type="entry name" value="Znf_RING/FYVE/PHD"/>
</dbReference>
<keyword evidence="8" id="KW-0808">Transferase</keyword>
<dbReference type="AlphaFoldDB" id="A0A9W8LME1"/>
<name>A0A9W8LME1_9FUNG</name>
<evidence type="ECO:0000256" key="5">
    <source>
        <dbReference type="SAM" id="MobiDB-lite"/>
    </source>
</evidence>
<gene>
    <name evidence="8" type="primary">RNF38</name>
    <name evidence="8" type="ORF">H4R18_000263</name>
</gene>
<dbReference type="OrthoDB" id="8062037at2759"/>
<dbReference type="Pfam" id="PF13639">
    <property type="entry name" value="zf-RING_2"/>
    <property type="match status" value="1"/>
</dbReference>
<keyword evidence="6" id="KW-0472">Membrane</keyword>
<dbReference type="GO" id="GO:0008270">
    <property type="term" value="F:zinc ion binding"/>
    <property type="evidence" value="ECO:0007669"/>
    <property type="project" value="UniProtKB-KW"/>
</dbReference>
<keyword evidence="1" id="KW-0479">Metal-binding</keyword>
<dbReference type="PANTHER" id="PTHR14155">
    <property type="entry name" value="RING FINGER DOMAIN-CONTAINING"/>
    <property type="match status" value="1"/>
</dbReference>
<dbReference type="Gene3D" id="3.30.40.10">
    <property type="entry name" value="Zinc/RING finger domain, C3HC4 (zinc finger)"/>
    <property type="match status" value="1"/>
</dbReference>
<dbReference type="PROSITE" id="PS50089">
    <property type="entry name" value="ZF_RING_2"/>
    <property type="match status" value="1"/>
</dbReference>
<evidence type="ECO:0000259" key="7">
    <source>
        <dbReference type="PROSITE" id="PS50089"/>
    </source>
</evidence>
<dbReference type="Proteomes" id="UP001140217">
    <property type="component" value="Unassembled WGS sequence"/>
</dbReference>
<sequence>MVPPAPSSATTPTAEPRTAATHAAAPGSALGTGKAQATITAVVFSVWLLFAVALMVVLVRRRRSGLNSADHTDQVMIVPGGSSARRVGRASKHTLTAPQLAQLPAVAFSDHFGTVSSRASGADSEKPEVAIDVPACVICLEDFEDTSLVRALACSHVFHADCIDRWLLKRSCRCPLCNADTRGGPGMPRKPSSVKLAA</sequence>
<keyword evidence="6" id="KW-1133">Transmembrane helix</keyword>
<dbReference type="CDD" id="cd16448">
    <property type="entry name" value="RING-H2"/>
    <property type="match status" value="1"/>
</dbReference>
<protein>
    <submittedName>
        <fullName evidence="8">E3 ubiquitin-protein ligase rnf38</fullName>
        <ecNumber evidence="8">2.3.2.27</ecNumber>
    </submittedName>
</protein>
<accession>A0A9W8LME1</accession>
<dbReference type="InterPro" id="IPR053238">
    <property type="entry name" value="RING-H2_zinc_finger"/>
</dbReference>
<dbReference type="GO" id="GO:0061630">
    <property type="term" value="F:ubiquitin protein ligase activity"/>
    <property type="evidence" value="ECO:0007669"/>
    <property type="project" value="UniProtKB-EC"/>
</dbReference>
<evidence type="ECO:0000313" key="8">
    <source>
        <dbReference type="EMBL" id="KAJ2785874.1"/>
    </source>
</evidence>
<keyword evidence="9" id="KW-1185">Reference proteome</keyword>
<dbReference type="EC" id="2.3.2.27" evidence="8"/>
<keyword evidence="6" id="KW-0812">Transmembrane</keyword>